<dbReference type="Proteomes" id="UP000243975">
    <property type="component" value="Unassembled WGS sequence"/>
</dbReference>
<organism evidence="1 2">
    <name type="scientific">Cynara cardunculus var. scolymus</name>
    <name type="common">Globe artichoke</name>
    <name type="synonym">Cynara scolymus</name>
    <dbReference type="NCBI Taxonomy" id="59895"/>
    <lineage>
        <taxon>Eukaryota</taxon>
        <taxon>Viridiplantae</taxon>
        <taxon>Streptophyta</taxon>
        <taxon>Embryophyta</taxon>
        <taxon>Tracheophyta</taxon>
        <taxon>Spermatophyta</taxon>
        <taxon>Magnoliopsida</taxon>
        <taxon>eudicotyledons</taxon>
        <taxon>Gunneridae</taxon>
        <taxon>Pentapetalae</taxon>
        <taxon>asterids</taxon>
        <taxon>campanulids</taxon>
        <taxon>Asterales</taxon>
        <taxon>Asteraceae</taxon>
        <taxon>Carduoideae</taxon>
        <taxon>Cardueae</taxon>
        <taxon>Carduinae</taxon>
        <taxon>Cynara</taxon>
    </lineage>
</organism>
<dbReference type="SUPFAM" id="SSF53335">
    <property type="entry name" value="S-adenosyl-L-methionine-dependent methyltransferases"/>
    <property type="match status" value="1"/>
</dbReference>
<dbReference type="InterPro" id="IPR029063">
    <property type="entry name" value="SAM-dependent_MTases_sf"/>
</dbReference>
<dbReference type="OMA" id="CGWGACM"/>
<evidence type="ECO:0000313" key="2">
    <source>
        <dbReference type="Proteomes" id="UP000243975"/>
    </source>
</evidence>
<proteinExistence type="predicted"/>
<accession>A0A124SCD8</accession>
<dbReference type="Gene3D" id="3.40.50.150">
    <property type="entry name" value="Vaccinia Virus protein VP39"/>
    <property type="match status" value="1"/>
</dbReference>
<dbReference type="EMBL" id="LEKV01004756">
    <property type="protein sequence ID" value="KVH93502.1"/>
    <property type="molecule type" value="Genomic_DNA"/>
</dbReference>
<comment type="caution">
    <text evidence="1">The sequence shown here is derived from an EMBL/GenBank/DDBJ whole genome shotgun (WGS) entry which is preliminary data.</text>
</comment>
<protein>
    <submittedName>
        <fullName evidence="1">Mycolic acid cyclopropane synthase</fullName>
    </submittedName>
</protein>
<dbReference type="GO" id="GO:0008168">
    <property type="term" value="F:methyltransferase activity"/>
    <property type="evidence" value="ECO:0007669"/>
    <property type="project" value="TreeGrafter"/>
</dbReference>
<dbReference type="PANTHER" id="PTHR43675">
    <property type="entry name" value="ARSENITE METHYLTRANSFERASE"/>
    <property type="match status" value="1"/>
</dbReference>
<evidence type="ECO:0000313" key="1">
    <source>
        <dbReference type="EMBL" id="KVH93502.1"/>
    </source>
</evidence>
<dbReference type="PANTHER" id="PTHR43675:SF30">
    <property type="entry name" value="CYCLOPROPANE-FATTY-ACYL-PHOSPHOLIPID SYNTHASE"/>
    <property type="match status" value="1"/>
</dbReference>
<dbReference type="Gramene" id="KVH93502">
    <property type="protein sequence ID" value="KVH93502"/>
    <property type="gene ID" value="Ccrd_004445"/>
</dbReference>
<sequence length="415" mass="47496">MGQPVPTIASSKALAELNHIKGKRRIWFCGSYQGYGFHKDKLKAGMVVPNGMINQSYEFLNNPKQMVPSLMEAGARSFVVRFLRDYIAIGTLILLEDGGETFTFEGTIQKGPLKIVTEADIGLADAYINGDFSFVDKTKGLLYMIMAQVDKNHEVLEIGSGWGTLAIEIVKQTGCKYTGITPSKEQLKYAERKVKECGLQDQIKFQLCDYWQLPDTLKFDRIISCEMIEHVGHEYYEDFFRCCESLLVEDGIFVLHFISVPDGWYDESRRTPNFIKEYIFLGGCLPSLNRGTSAMAASSRLSVDHVEKIGTHYYQTLRLWRTNFMKNKSWYLFISHLAKSFPWASTKNSSSHGNTTLIMLLLDLRVRQLGTIRLCSRGLEMFPHYNLEIHTWVLFELGEHVSLLSNIEFYLPYRT</sequence>
<dbReference type="Pfam" id="PF02353">
    <property type="entry name" value="CMAS"/>
    <property type="match status" value="1"/>
</dbReference>
<dbReference type="CDD" id="cd02440">
    <property type="entry name" value="AdoMet_MTases"/>
    <property type="match status" value="1"/>
</dbReference>
<keyword evidence="2" id="KW-1185">Reference proteome</keyword>
<reference evidence="1 2" key="1">
    <citation type="journal article" date="2016" name="Sci. Rep.">
        <title>The genome sequence of the outbreeding globe artichoke constructed de novo incorporating a phase-aware low-pass sequencing strategy of F1 progeny.</title>
        <authorList>
            <person name="Scaglione D."/>
            <person name="Reyes-Chin-Wo S."/>
            <person name="Acquadro A."/>
            <person name="Froenicke L."/>
            <person name="Portis E."/>
            <person name="Beitel C."/>
            <person name="Tirone M."/>
            <person name="Mauro R."/>
            <person name="Lo Monaco A."/>
            <person name="Mauromicale G."/>
            <person name="Faccioli P."/>
            <person name="Cattivelli L."/>
            <person name="Rieseberg L."/>
            <person name="Michelmore R."/>
            <person name="Lanteri S."/>
        </authorList>
    </citation>
    <scope>NUCLEOTIDE SEQUENCE [LARGE SCALE GENOMIC DNA]</scope>
    <source>
        <strain evidence="1">2C</strain>
    </source>
</reference>
<dbReference type="InterPro" id="IPR026669">
    <property type="entry name" value="Arsenite_MeTrfase-like"/>
</dbReference>
<dbReference type="AlphaFoldDB" id="A0A124SCD8"/>
<name>A0A124SCD8_CYNCS</name>
<gene>
    <name evidence="1" type="ORF">Ccrd_004445</name>
</gene>